<reference evidence="2 3" key="1">
    <citation type="journal article" date="2016" name="J. Microbiol.">
        <title>Dankookia rubra gen. nov., sp. nov., an alphaproteobacterium isolated from sediment of a shallow stream.</title>
        <authorList>
            <person name="Kim W.H."/>
            <person name="Kim D.H."/>
            <person name="Kang K."/>
            <person name="Ahn T.Y."/>
        </authorList>
    </citation>
    <scope>NUCLEOTIDE SEQUENCE [LARGE SCALE GENOMIC DNA]</scope>
    <source>
        <strain evidence="2 3">JCM30602</strain>
    </source>
</reference>
<dbReference type="OrthoDB" id="189170at2"/>
<proteinExistence type="predicted"/>
<dbReference type="PROSITE" id="PS50943">
    <property type="entry name" value="HTH_CROC1"/>
    <property type="match status" value="1"/>
</dbReference>
<accession>A0A4R5Q5G7</accession>
<dbReference type="GO" id="GO:0003677">
    <property type="term" value="F:DNA binding"/>
    <property type="evidence" value="ECO:0007669"/>
    <property type="project" value="InterPro"/>
</dbReference>
<dbReference type="Gene3D" id="1.10.260.40">
    <property type="entry name" value="lambda repressor-like DNA-binding domains"/>
    <property type="match status" value="1"/>
</dbReference>
<feature type="domain" description="HTH cro/C1-type" evidence="1">
    <location>
        <begin position="12"/>
        <end position="70"/>
    </location>
</feature>
<organism evidence="2 3">
    <name type="scientific">Dankookia rubra</name>
    <dbReference type="NCBI Taxonomy" id="1442381"/>
    <lineage>
        <taxon>Bacteria</taxon>
        <taxon>Pseudomonadati</taxon>
        <taxon>Pseudomonadota</taxon>
        <taxon>Alphaproteobacteria</taxon>
        <taxon>Acetobacterales</taxon>
        <taxon>Roseomonadaceae</taxon>
        <taxon>Dankookia</taxon>
    </lineage>
</organism>
<sequence length="83" mass="9022">MTQAGFTAAQCRAARAAVQWSQDELAERARVSRATLVKFENGSGVPHTNNLTAIRAAFEAEGFRFALSEADGQASISYVETWK</sequence>
<evidence type="ECO:0000313" key="3">
    <source>
        <dbReference type="Proteomes" id="UP000295096"/>
    </source>
</evidence>
<dbReference type="Pfam" id="PF01381">
    <property type="entry name" value="HTH_3"/>
    <property type="match status" value="1"/>
</dbReference>
<dbReference type="CDD" id="cd00093">
    <property type="entry name" value="HTH_XRE"/>
    <property type="match status" value="1"/>
</dbReference>
<keyword evidence="3" id="KW-1185">Reference proteome</keyword>
<dbReference type="InterPro" id="IPR001387">
    <property type="entry name" value="Cro/C1-type_HTH"/>
</dbReference>
<dbReference type="AlphaFoldDB" id="A0A4R5Q5G7"/>
<evidence type="ECO:0000259" key="1">
    <source>
        <dbReference type="PROSITE" id="PS50943"/>
    </source>
</evidence>
<protein>
    <submittedName>
        <fullName evidence="2">XRE family transcriptional regulator</fullName>
    </submittedName>
</protein>
<gene>
    <name evidence="2" type="ORF">E2C06_34015</name>
</gene>
<dbReference type="InterPro" id="IPR010982">
    <property type="entry name" value="Lambda_DNA-bd_dom_sf"/>
</dbReference>
<name>A0A4R5Q5G7_9PROT</name>
<comment type="caution">
    <text evidence="2">The sequence shown here is derived from an EMBL/GenBank/DDBJ whole genome shotgun (WGS) entry which is preliminary data.</text>
</comment>
<dbReference type="SUPFAM" id="SSF47413">
    <property type="entry name" value="lambda repressor-like DNA-binding domains"/>
    <property type="match status" value="1"/>
</dbReference>
<evidence type="ECO:0000313" key="2">
    <source>
        <dbReference type="EMBL" id="TDH58152.1"/>
    </source>
</evidence>
<dbReference type="Proteomes" id="UP000295096">
    <property type="component" value="Unassembled WGS sequence"/>
</dbReference>
<dbReference type="RefSeq" id="WP_133292987.1">
    <property type="nucleotide sequence ID" value="NZ_SMSJ01000148.1"/>
</dbReference>
<dbReference type="EMBL" id="SMSJ01000148">
    <property type="protein sequence ID" value="TDH58152.1"/>
    <property type="molecule type" value="Genomic_DNA"/>
</dbReference>